<evidence type="ECO:0000313" key="2">
    <source>
        <dbReference type="EMBL" id="EDR03724.1"/>
    </source>
</evidence>
<dbReference type="HOGENOM" id="CLU_015055_0_0_1"/>
<dbReference type="GeneID" id="6081199"/>
<dbReference type="RefSeq" id="XP_001885577.1">
    <property type="nucleotide sequence ID" value="XM_001885542.1"/>
</dbReference>
<name>B0DNW3_LACBS</name>
<keyword evidence="3" id="KW-1185">Reference proteome</keyword>
<dbReference type="AlphaFoldDB" id="B0DNW3"/>
<dbReference type="KEGG" id="lbc:LACBIDRAFT_331239"/>
<feature type="compositionally biased region" description="Low complexity" evidence="1">
    <location>
        <begin position="330"/>
        <end position="344"/>
    </location>
</feature>
<dbReference type="Proteomes" id="UP000001194">
    <property type="component" value="Unassembled WGS sequence"/>
</dbReference>
<feature type="compositionally biased region" description="Pro residues" evidence="1">
    <location>
        <begin position="345"/>
        <end position="356"/>
    </location>
</feature>
<sequence>MLEEEYAEILQKFNDRQVEIEKKRQKIKRWLAYRHKKLPNLSKSKDSLPDTDDPAVIMLARLTGSSLSKPRVPIAYNMWGRFNKQKINDAYTNAHIYKPLPKNLQAAERTRITKNLFDALPLPERKKYIEMAKKEGDEKLKVWKEKLSSAPSTDPEDRQRCIAALPIFMQPILDLVHGHTNMQATFMVGGPEPADGGRLNIISMHAGSVKGPVQMNFGQAEREGFQGVVTPLFGRYLRKCYTKSECRAQALPSSDPNSLLNLLNGNQITVHRADWDMDDPLALGLASNVSALKTPSLPPSREHTPALDSPAQDESPPSTPPPAVSLLERSVPVPSSPFPSERAASPPPSPISSPPLPVASETAVVVEDNAIAGKKRKKGASVGAAAAGDHERSASVKKRRGALLDQTTTVKGGKKSKSGVKAGARGSNPVPVGKELTVGLSSTPSDPSIRPSAINVESSTSLLPTHTTSSPAWFGPCSTMLRSKDLGPEWLKMVGLWEAFERRHDFKPTNKQPNLSSSKRPPCIGEWLKNARRSSWRPLVENAVKFDKDFDADFGAWWGGLLRAQSVTSVRDWSPIAKPGVNGLLSVVAALFFWGDSCGPTSAWRKHMGEVVEAFKALVSE</sequence>
<dbReference type="OrthoDB" id="3066350at2759"/>
<accession>B0DNW3</accession>
<evidence type="ECO:0000256" key="1">
    <source>
        <dbReference type="SAM" id="MobiDB-lite"/>
    </source>
</evidence>
<protein>
    <submittedName>
        <fullName evidence="2">Predicted protein</fullName>
    </submittedName>
</protein>
<dbReference type="InParanoid" id="B0DNW3"/>
<dbReference type="EMBL" id="DS547122">
    <property type="protein sequence ID" value="EDR03724.1"/>
    <property type="molecule type" value="Genomic_DNA"/>
</dbReference>
<feature type="region of interest" description="Disordered" evidence="1">
    <location>
        <begin position="293"/>
        <end position="356"/>
    </location>
</feature>
<evidence type="ECO:0000313" key="3">
    <source>
        <dbReference type="Proteomes" id="UP000001194"/>
    </source>
</evidence>
<organism evidence="3">
    <name type="scientific">Laccaria bicolor (strain S238N-H82 / ATCC MYA-4686)</name>
    <name type="common">Bicoloured deceiver</name>
    <name type="synonym">Laccaria laccata var. bicolor</name>
    <dbReference type="NCBI Taxonomy" id="486041"/>
    <lineage>
        <taxon>Eukaryota</taxon>
        <taxon>Fungi</taxon>
        <taxon>Dikarya</taxon>
        <taxon>Basidiomycota</taxon>
        <taxon>Agaricomycotina</taxon>
        <taxon>Agaricomycetes</taxon>
        <taxon>Agaricomycetidae</taxon>
        <taxon>Agaricales</taxon>
        <taxon>Agaricineae</taxon>
        <taxon>Hydnangiaceae</taxon>
        <taxon>Laccaria</taxon>
    </lineage>
</organism>
<reference evidence="2 3" key="1">
    <citation type="journal article" date="2008" name="Nature">
        <title>The genome of Laccaria bicolor provides insights into mycorrhizal symbiosis.</title>
        <authorList>
            <person name="Martin F."/>
            <person name="Aerts A."/>
            <person name="Ahren D."/>
            <person name="Brun A."/>
            <person name="Danchin E.G.J."/>
            <person name="Duchaussoy F."/>
            <person name="Gibon J."/>
            <person name="Kohler A."/>
            <person name="Lindquist E."/>
            <person name="Pereda V."/>
            <person name="Salamov A."/>
            <person name="Shapiro H.J."/>
            <person name="Wuyts J."/>
            <person name="Blaudez D."/>
            <person name="Buee M."/>
            <person name="Brokstein P."/>
            <person name="Canbaeck B."/>
            <person name="Cohen D."/>
            <person name="Courty P.E."/>
            <person name="Coutinho P.M."/>
            <person name="Delaruelle C."/>
            <person name="Detter J.C."/>
            <person name="Deveau A."/>
            <person name="DiFazio S."/>
            <person name="Duplessis S."/>
            <person name="Fraissinet-Tachet L."/>
            <person name="Lucic E."/>
            <person name="Frey-Klett P."/>
            <person name="Fourrey C."/>
            <person name="Feussner I."/>
            <person name="Gay G."/>
            <person name="Grimwood J."/>
            <person name="Hoegger P.J."/>
            <person name="Jain P."/>
            <person name="Kilaru S."/>
            <person name="Labbe J."/>
            <person name="Lin Y.C."/>
            <person name="Legue V."/>
            <person name="Le Tacon F."/>
            <person name="Marmeisse R."/>
            <person name="Melayah D."/>
            <person name="Montanini B."/>
            <person name="Muratet M."/>
            <person name="Nehls U."/>
            <person name="Niculita-Hirzel H."/>
            <person name="Oudot-Le Secq M.P."/>
            <person name="Peter M."/>
            <person name="Quesneville H."/>
            <person name="Rajashekar B."/>
            <person name="Reich M."/>
            <person name="Rouhier N."/>
            <person name="Schmutz J."/>
            <person name="Yin T."/>
            <person name="Chalot M."/>
            <person name="Henrissat B."/>
            <person name="Kuees U."/>
            <person name="Lucas S."/>
            <person name="Van de Peer Y."/>
            <person name="Podila G.K."/>
            <person name="Polle A."/>
            <person name="Pukkila P.J."/>
            <person name="Richardson P.M."/>
            <person name="Rouze P."/>
            <person name="Sanders I.R."/>
            <person name="Stajich J.E."/>
            <person name="Tunlid A."/>
            <person name="Tuskan G."/>
            <person name="Grigoriev I.V."/>
        </authorList>
    </citation>
    <scope>NUCLEOTIDE SEQUENCE [LARGE SCALE GENOMIC DNA]</scope>
    <source>
        <strain evidence="3">S238N-H82 / ATCC MYA-4686</strain>
    </source>
</reference>
<gene>
    <name evidence="2" type="ORF">LACBIDRAFT_331239</name>
</gene>
<proteinExistence type="predicted"/>
<feature type="region of interest" description="Disordered" evidence="1">
    <location>
        <begin position="373"/>
        <end position="452"/>
    </location>
</feature>